<dbReference type="VEuPathDB" id="FungiDB:RhiirA1_307013"/>
<organism evidence="3 4">
    <name type="scientific">Rhizophagus irregularis</name>
    <dbReference type="NCBI Taxonomy" id="588596"/>
    <lineage>
        <taxon>Eukaryota</taxon>
        <taxon>Fungi</taxon>
        <taxon>Fungi incertae sedis</taxon>
        <taxon>Mucoromycota</taxon>
        <taxon>Glomeromycotina</taxon>
        <taxon>Glomeromycetes</taxon>
        <taxon>Glomerales</taxon>
        <taxon>Glomeraceae</taxon>
        <taxon>Rhizophagus</taxon>
    </lineage>
</organism>
<keyword evidence="2" id="KW-0560">Oxidoreductase</keyword>
<comment type="caution">
    <text evidence="3">The sequence shown here is derived from an EMBL/GenBank/DDBJ whole genome shotgun (WGS) entry which is preliminary data.</text>
</comment>
<dbReference type="EMBL" id="LLXH01009089">
    <property type="protein sequence ID" value="PKC50775.1"/>
    <property type="molecule type" value="Genomic_DNA"/>
</dbReference>
<comment type="similarity">
    <text evidence="1">Belongs to the short-chain dehydrogenases/reductases (SDR) family.</text>
</comment>
<feature type="non-terminal residue" evidence="3">
    <location>
        <position position="97"/>
    </location>
</feature>
<dbReference type="Pfam" id="PF00106">
    <property type="entry name" value="adh_short"/>
    <property type="match status" value="1"/>
</dbReference>
<dbReference type="PRINTS" id="PR00080">
    <property type="entry name" value="SDRFAMILY"/>
</dbReference>
<reference evidence="3 4" key="2">
    <citation type="submission" date="2017-10" db="EMBL/GenBank/DDBJ databases">
        <title>Genome analyses suggest a sexual origin of heterokaryosis in a supposedly ancient asexual fungus.</title>
        <authorList>
            <person name="Corradi N."/>
            <person name="Sedzielewska K."/>
            <person name="Noel J."/>
            <person name="Charron P."/>
            <person name="Farinelli L."/>
            <person name="Marton T."/>
            <person name="Kruger M."/>
            <person name="Pelin A."/>
            <person name="Brachmann A."/>
            <person name="Corradi N."/>
        </authorList>
    </citation>
    <scope>NUCLEOTIDE SEQUENCE [LARGE SCALE GENOMIC DNA]</scope>
    <source>
        <strain evidence="3 4">A1</strain>
    </source>
</reference>
<proteinExistence type="inferred from homology"/>
<dbReference type="InterPro" id="IPR002347">
    <property type="entry name" value="SDR_fam"/>
</dbReference>
<reference evidence="3 4" key="1">
    <citation type="submission" date="2017-10" db="EMBL/GenBank/DDBJ databases">
        <title>Extensive intraspecific genome diversity in a model arbuscular mycorrhizal fungus.</title>
        <authorList>
            <person name="Chen E.C.H."/>
            <person name="Morin E."/>
            <person name="Baudet D."/>
            <person name="Noel J."/>
            <person name="Ndikumana S."/>
            <person name="Charron P."/>
            <person name="St-Onge C."/>
            <person name="Giorgi J."/>
            <person name="Grigoriev I.V."/>
            <person name="Roux C."/>
            <person name="Martin F.M."/>
            <person name="Corradi N."/>
        </authorList>
    </citation>
    <scope>NUCLEOTIDE SEQUENCE [LARGE SCALE GENOMIC DNA]</scope>
    <source>
        <strain evidence="3 4">A1</strain>
    </source>
</reference>
<dbReference type="PRINTS" id="PR00081">
    <property type="entry name" value="GDHRDH"/>
</dbReference>
<dbReference type="GO" id="GO:0016614">
    <property type="term" value="F:oxidoreductase activity, acting on CH-OH group of donors"/>
    <property type="evidence" value="ECO:0007669"/>
    <property type="project" value="UniProtKB-ARBA"/>
</dbReference>
<dbReference type="InterPro" id="IPR036291">
    <property type="entry name" value="NAD(P)-bd_dom_sf"/>
</dbReference>
<evidence type="ECO:0000313" key="3">
    <source>
        <dbReference type="EMBL" id="PKC50775.1"/>
    </source>
</evidence>
<dbReference type="Gene3D" id="3.40.50.720">
    <property type="entry name" value="NAD(P)-binding Rossmann-like Domain"/>
    <property type="match status" value="1"/>
</dbReference>
<dbReference type="SUPFAM" id="SSF51735">
    <property type="entry name" value="NAD(P)-binding Rossmann-fold domains"/>
    <property type="match status" value="1"/>
</dbReference>
<sequence>DLRKPSTSKLAVSRTIETYGSLDIVVNNAAVQPYTKDIMDVTDEQLEDTFRTNVFPLFYMTKAALPHLKQGSVIINTASRVAYEGEKNVLDYSASKG</sequence>
<protein>
    <submittedName>
        <fullName evidence="3">NAD(P)-binding protein</fullName>
    </submittedName>
</protein>
<gene>
    <name evidence="3" type="ORF">RhiirA1_307013</name>
</gene>
<feature type="non-terminal residue" evidence="3">
    <location>
        <position position="1"/>
    </location>
</feature>
<dbReference type="AlphaFoldDB" id="A0A2N0QIA3"/>
<dbReference type="Proteomes" id="UP000232688">
    <property type="component" value="Unassembled WGS sequence"/>
</dbReference>
<evidence type="ECO:0000313" key="4">
    <source>
        <dbReference type="Proteomes" id="UP000232688"/>
    </source>
</evidence>
<accession>A0A2N0QIA3</accession>
<evidence type="ECO:0000256" key="1">
    <source>
        <dbReference type="ARBA" id="ARBA00006484"/>
    </source>
</evidence>
<evidence type="ECO:0000256" key="2">
    <source>
        <dbReference type="ARBA" id="ARBA00023002"/>
    </source>
</evidence>
<dbReference type="PANTHER" id="PTHR48107">
    <property type="entry name" value="NADPH-DEPENDENT ALDEHYDE REDUCTASE-LIKE PROTEIN, CHLOROPLASTIC-RELATED"/>
    <property type="match status" value="1"/>
</dbReference>
<dbReference type="PANTHER" id="PTHR48107:SF16">
    <property type="entry name" value="NADPH-DEPENDENT ALDEHYDE REDUCTASE 1, CHLOROPLASTIC"/>
    <property type="match status" value="1"/>
</dbReference>
<name>A0A2N0QIA3_9GLOM</name>